<sequence length="282" mass="31224">MSVMSDPTSVLPGVADHAFAALPATRSHGPLRIEYRWLNAERRDAPLAVFLHEGLGSVAMWKQWPQMLCDALGFRGLVYSRPGYGKSTPRPAEVKWPVEFMHQQAREILPELLDTLGVGAAQRERMWLVGHSDGGSIALLYASAFPQALAGAIVIAPHVIVEPVSVESIAKAKTEYDEGNLRDKLARYHDDVDSAFFGWNDIWLDPAFRAWNITAALPRIRCRLLAVQGHDDEYGTMEQIDAIQRSVAHARLVKLSDCGHSPHRDAPAALNAAIADFVRHEH</sequence>
<evidence type="ECO:0000313" key="2">
    <source>
        <dbReference type="EMBL" id="WQD79583.1"/>
    </source>
</evidence>
<dbReference type="SUPFAM" id="SSF53474">
    <property type="entry name" value="alpha/beta-Hydrolases"/>
    <property type="match status" value="1"/>
</dbReference>
<dbReference type="Proteomes" id="UP001325479">
    <property type="component" value="Chromosome"/>
</dbReference>
<name>A0ABZ0WQD3_9BURK</name>
<organism evidence="2 3">
    <name type="scientific">Paraburkholderia kururiensis</name>
    <dbReference type="NCBI Taxonomy" id="984307"/>
    <lineage>
        <taxon>Bacteria</taxon>
        <taxon>Pseudomonadati</taxon>
        <taxon>Pseudomonadota</taxon>
        <taxon>Betaproteobacteria</taxon>
        <taxon>Burkholderiales</taxon>
        <taxon>Burkholderiaceae</taxon>
        <taxon>Paraburkholderia</taxon>
    </lineage>
</organism>
<dbReference type="Gene3D" id="3.40.50.1820">
    <property type="entry name" value="alpha/beta hydrolase"/>
    <property type="match status" value="1"/>
</dbReference>
<gene>
    <name evidence="2" type="ORF">U0042_07825</name>
</gene>
<feature type="domain" description="AB hydrolase-1" evidence="1">
    <location>
        <begin position="49"/>
        <end position="273"/>
    </location>
</feature>
<dbReference type="EMBL" id="CP139965">
    <property type="protein sequence ID" value="WQD79583.1"/>
    <property type="molecule type" value="Genomic_DNA"/>
</dbReference>
<keyword evidence="3" id="KW-1185">Reference proteome</keyword>
<evidence type="ECO:0000259" key="1">
    <source>
        <dbReference type="Pfam" id="PF12697"/>
    </source>
</evidence>
<dbReference type="PANTHER" id="PTHR43689">
    <property type="entry name" value="HYDROLASE"/>
    <property type="match status" value="1"/>
</dbReference>
<dbReference type="PANTHER" id="PTHR43689:SF8">
    <property type="entry name" value="ALPHA_BETA-HYDROLASES SUPERFAMILY PROTEIN"/>
    <property type="match status" value="1"/>
</dbReference>
<protein>
    <submittedName>
        <fullName evidence="2">Alpha/beta hydrolase</fullName>
    </submittedName>
</protein>
<dbReference type="InterPro" id="IPR000073">
    <property type="entry name" value="AB_hydrolase_1"/>
</dbReference>
<accession>A0ABZ0WQD3</accession>
<dbReference type="Pfam" id="PF12697">
    <property type="entry name" value="Abhydrolase_6"/>
    <property type="match status" value="1"/>
</dbReference>
<keyword evidence="2" id="KW-0378">Hydrolase</keyword>
<dbReference type="GO" id="GO:0016787">
    <property type="term" value="F:hydrolase activity"/>
    <property type="evidence" value="ECO:0007669"/>
    <property type="project" value="UniProtKB-KW"/>
</dbReference>
<proteinExistence type="predicted"/>
<reference evidence="2 3" key="1">
    <citation type="submission" date="2023-12" db="EMBL/GenBank/DDBJ databases">
        <title>Genome sequencing and assembly of bacterial species from a model synthetic community.</title>
        <authorList>
            <person name="Hogle S.L."/>
        </authorList>
    </citation>
    <scope>NUCLEOTIDE SEQUENCE [LARGE SCALE GENOMIC DNA]</scope>
    <source>
        <strain evidence="2 3">HAMBI 2494</strain>
    </source>
</reference>
<dbReference type="InterPro" id="IPR029058">
    <property type="entry name" value="AB_hydrolase_fold"/>
</dbReference>
<evidence type="ECO:0000313" key="3">
    <source>
        <dbReference type="Proteomes" id="UP001325479"/>
    </source>
</evidence>